<dbReference type="RefSeq" id="XP_031561114.1">
    <property type="nucleotide sequence ID" value="XM_031705254.1"/>
</dbReference>
<proteinExistence type="predicted"/>
<dbReference type="InParanoid" id="A0A6P8HXL2"/>
<dbReference type="KEGG" id="aten:116297095"/>
<dbReference type="GeneID" id="116297095"/>
<dbReference type="OrthoDB" id="5978463at2759"/>
<keyword evidence="1" id="KW-1185">Reference proteome</keyword>
<protein>
    <submittedName>
        <fullName evidence="2">Uncharacterized protein LOC116297095</fullName>
    </submittedName>
</protein>
<evidence type="ECO:0000313" key="2">
    <source>
        <dbReference type="RefSeq" id="XP_031561114.1"/>
    </source>
</evidence>
<organism evidence="1 2">
    <name type="scientific">Actinia tenebrosa</name>
    <name type="common">Australian red waratah sea anemone</name>
    <dbReference type="NCBI Taxonomy" id="6105"/>
    <lineage>
        <taxon>Eukaryota</taxon>
        <taxon>Metazoa</taxon>
        <taxon>Cnidaria</taxon>
        <taxon>Anthozoa</taxon>
        <taxon>Hexacorallia</taxon>
        <taxon>Actiniaria</taxon>
        <taxon>Actiniidae</taxon>
        <taxon>Actinia</taxon>
    </lineage>
</organism>
<gene>
    <name evidence="2" type="primary">LOC116297095</name>
</gene>
<accession>A0A6P8HXL2</accession>
<evidence type="ECO:0000313" key="1">
    <source>
        <dbReference type="Proteomes" id="UP000515163"/>
    </source>
</evidence>
<name>A0A6P8HXL2_ACTTE</name>
<dbReference type="Proteomes" id="UP000515163">
    <property type="component" value="Unplaced"/>
</dbReference>
<dbReference type="AlphaFoldDB" id="A0A6P8HXL2"/>
<reference evidence="2" key="1">
    <citation type="submission" date="2025-08" db="UniProtKB">
        <authorList>
            <consortium name="RefSeq"/>
        </authorList>
    </citation>
    <scope>IDENTIFICATION</scope>
    <source>
        <tissue evidence="2">Tentacle</tissue>
    </source>
</reference>
<sequence>MMGAINAIVEECSSQPEKTRGFFIRKTVLTKCMCGDSFGFHTKDALEFAGITSVTEHQLKHYIRNAKIGCCGRLTFQGRGQISGCIHIQRKVLSKELLAKLDNAFTSTQKSSAKTNSSATPMLQTKSSTVGRLIYI</sequence>